<protein>
    <recommendedName>
        <fullName evidence="4">HEAT repeat domain-containing protein</fullName>
    </recommendedName>
</protein>
<dbReference type="AlphaFoldDB" id="A0A2A4SRY6"/>
<dbReference type="EMBL" id="NVSR01000141">
    <property type="protein sequence ID" value="PCI23527.1"/>
    <property type="molecule type" value="Genomic_DNA"/>
</dbReference>
<gene>
    <name evidence="2" type="ORF">COB67_12680</name>
</gene>
<dbReference type="Proteomes" id="UP000218113">
    <property type="component" value="Unassembled WGS sequence"/>
</dbReference>
<reference evidence="3" key="1">
    <citation type="submission" date="2017-08" db="EMBL/GenBank/DDBJ databases">
        <title>A dynamic microbial community with high functional redundancy inhabits the cold, oxic subseafloor aquifer.</title>
        <authorList>
            <person name="Tully B.J."/>
            <person name="Wheat C.G."/>
            <person name="Glazer B.T."/>
            <person name="Huber J.A."/>
        </authorList>
    </citation>
    <scope>NUCLEOTIDE SEQUENCE [LARGE SCALE GENOMIC DNA]</scope>
</reference>
<comment type="caution">
    <text evidence="2">The sequence shown here is derived from an EMBL/GenBank/DDBJ whole genome shotgun (WGS) entry which is preliminary data.</text>
</comment>
<evidence type="ECO:0000313" key="2">
    <source>
        <dbReference type="EMBL" id="PCI23527.1"/>
    </source>
</evidence>
<feature type="chain" id="PRO_5012901457" description="HEAT repeat domain-containing protein" evidence="1">
    <location>
        <begin position="21"/>
        <end position="498"/>
    </location>
</feature>
<evidence type="ECO:0008006" key="4">
    <source>
        <dbReference type="Google" id="ProtNLM"/>
    </source>
</evidence>
<evidence type="ECO:0000256" key="1">
    <source>
        <dbReference type="SAM" id="SignalP"/>
    </source>
</evidence>
<proteinExistence type="predicted"/>
<keyword evidence="1" id="KW-0732">Signal</keyword>
<organism evidence="2 3">
    <name type="scientific">SAR324 cluster bacterium</name>
    <dbReference type="NCBI Taxonomy" id="2024889"/>
    <lineage>
        <taxon>Bacteria</taxon>
        <taxon>Deltaproteobacteria</taxon>
        <taxon>SAR324 cluster</taxon>
    </lineage>
</organism>
<evidence type="ECO:0000313" key="3">
    <source>
        <dbReference type="Proteomes" id="UP000218113"/>
    </source>
</evidence>
<name>A0A2A4SRY6_9DELT</name>
<accession>A0A2A4SRY6</accession>
<sequence length="498" mass="56262">MRKYLGILLLFITLSMPALAQTFYDSVSKAKASQLPEQVQKQLLTLYDRDEDRREAALNKVLAASRQSLYEGDSFFPFKILGDYVLAIRAPQALESDEDYRDEIKDLREKALIFLIDEAKNEELTLTSREFAIYQIARIAPVENLPDFDWNEDATGALATLAEGDNLILQHAAIVGAKPITLKNGEKWESLAEIAAGILTVNLTNAKTEIQRISFLESIDILRQAKMKNDATEKIWNDVSGALGDIQSPRLQDQISELMAPLLKLKSGAMFKDEVQEAREELANMELHKKLTKEPTHELLTLLKEEADPIELEAALNRLIEESKKNRALLYVVYAEITGVTLNSEISSYKLRLLNDALIRITHGVDSTLFYYRTSLLFLGEISIHRKTPQANIPLVMLSNLLTSTDHPSLILPVLKEINLAIASDLPVWIRKRLVTLLFLQAGDSPNEKVSLEAAKYLSKIVNKSNNIAIKWEVLQRFDLLAKFAKEEETKKFAANWK</sequence>
<feature type="signal peptide" evidence="1">
    <location>
        <begin position="1"/>
        <end position="20"/>
    </location>
</feature>